<feature type="region of interest" description="Disordered" evidence="1">
    <location>
        <begin position="1"/>
        <end position="20"/>
    </location>
</feature>
<accession>A0A371FYN2</accession>
<comment type="caution">
    <text evidence="2">The sequence shown here is derived from an EMBL/GenBank/DDBJ whole genome shotgun (WGS) entry which is preliminary data.</text>
</comment>
<keyword evidence="3" id="KW-1185">Reference proteome</keyword>
<dbReference type="PANTHER" id="PTHR35046">
    <property type="entry name" value="ZINC KNUCKLE (CCHC-TYPE) FAMILY PROTEIN"/>
    <property type="match status" value="1"/>
</dbReference>
<feature type="non-terminal residue" evidence="2">
    <location>
        <position position="1"/>
    </location>
</feature>
<dbReference type="PANTHER" id="PTHR35046:SF26">
    <property type="entry name" value="RNA-DIRECTED DNA POLYMERASE"/>
    <property type="match status" value="1"/>
</dbReference>
<dbReference type="AlphaFoldDB" id="A0A371FYN2"/>
<dbReference type="InterPro" id="IPR043502">
    <property type="entry name" value="DNA/RNA_pol_sf"/>
</dbReference>
<gene>
    <name evidence="2" type="ORF">CR513_35698</name>
</gene>
<evidence type="ECO:0000256" key="1">
    <source>
        <dbReference type="SAM" id="MobiDB-lite"/>
    </source>
</evidence>
<organism evidence="2 3">
    <name type="scientific">Mucuna pruriens</name>
    <name type="common">Velvet bean</name>
    <name type="synonym">Dolichos pruriens</name>
    <dbReference type="NCBI Taxonomy" id="157652"/>
    <lineage>
        <taxon>Eukaryota</taxon>
        <taxon>Viridiplantae</taxon>
        <taxon>Streptophyta</taxon>
        <taxon>Embryophyta</taxon>
        <taxon>Tracheophyta</taxon>
        <taxon>Spermatophyta</taxon>
        <taxon>Magnoliopsida</taxon>
        <taxon>eudicotyledons</taxon>
        <taxon>Gunneridae</taxon>
        <taxon>Pentapetalae</taxon>
        <taxon>rosids</taxon>
        <taxon>fabids</taxon>
        <taxon>Fabales</taxon>
        <taxon>Fabaceae</taxon>
        <taxon>Papilionoideae</taxon>
        <taxon>50 kb inversion clade</taxon>
        <taxon>NPAAA clade</taxon>
        <taxon>indigoferoid/millettioid clade</taxon>
        <taxon>Phaseoleae</taxon>
        <taxon>Mucuna</taxon>
    </lineage>
</organism>
<dbReference type="Proteomes" id="UP000257109">
    <property type="component" value="Unassembled WGS sequence"/>
</dbReference>
<sequence>MKEPTKSGKSNRQEKSKESLLVDPREVKKVLMALRECLNAFPTNMLLHASSSFVISLPTSMTYLLKEFNDTPLQLPPLRGIEHHINLSLGATLPNGAAYRTNYKEGKEISKWERWVRESMSPRAMPVILVPKKYGI</sequence>
<evidence type="ECO:0000313" key="3">
    <source>
        <dbReference type="Proteomes" id="UP000257109"/>
    </source>
</evidence>
<dbReference type="Gene3D" id="3.10.10.10">
    <property type="entry name" value="HIV Type 1 Reverse Transcriptase, subunit A, domain 1"/>
    <property type="match status" value="1"/>
</dbReference>
<reference evidence="2" key="1">
    <citation type="submission" date="2018-05" db="EMBL/GenBank/DDBJ databases">
        <title>Draft genome of Mucuna pruriens seed.</title>
        <authorList>
            <person name="Nnadi N.E."/>
            <person name="Vos R."/>
            <person name="Hasami M.H."/>
            <person name="Devisetty U.K."/>
            <person name="Aguiy J.C."/>
        </authorList>
    </citation>
    <scope>NUCLEOTIDE SEQUENCE [LARGE SCALE GENOMIC DNA]</scope>
    <source>
        <strain evidence="2">JCA_2017</strain>
    </source>
</reference>
<dbReference type="OrthoDB" id="1934635at2759"/>
<protein>
    <submittedName>
        <fullName evidence="2">Uncharacterized protein</fullName>
    </submittedName>
</protein>
<name>A0A371FYN2_MUCPR</name>
<evidence type="ECO:0000313" key="2">
    <source>
        <dbReference type="EMBL" id="RDX83378.1"/>
    </source>
</evidence>
<proteinExistence type="predicted"/>
<dbReference type="EMBL" id="QJKJ01007375">
    <property type="protein sequence ID" value="RDX83378.1"/>
    <property type="molecule type" value="Genomic_DNA"/>
</dbReference>
<dbReference type="SUPFAM" id="SSF56672">
    <property type="entry name" value="DNA/RNA polymerases"/>
    <property type="match status" value="1"/>
</dbReference>